<keyword evidence="4 9" id="KW-1133">Transmembrane helix</keyword>
<dbReference type="SUPFAM" id="SSF81324">
    <property type="entry name" value="Voltage-gated potassium channels"/>
    <property type="match status" value="2"/>
</dbReference>
<dbReference type="Gene3D" id="2.60.40.10">
    <property type="entry name" value="Immunoglobulins"/>
    <property type="match status" value="2"/>
</dbReference>
<evidence type="ECO:0000256" key="7">
    <source>
        <dbReference type="ARBA" id="ARBA00023303"/>
    </source>
</evidence>
<dbReference type="InterPro" id="IPR013783">
    <property type="entry name" value="Ig-like_fold"/>
</dbReference>
<dbReference type="WBParaSite" id="DME_0000777501-mRNA-1">
    <property type="protein sequence ID" value="DME_0000777501-mRNA-1"/>
    <property type="gene ID" value="DME_0000777501"/>
</dbReference>
<dbReference type="SUPFAM" id="SSF49265">
    <property type="entry name" value="Fibronectin type III"/>
    <property type="match status" value="1"/>
</dbReference>
<keyword evidence="3 8" id="KW-0812">Transmembrane</keyword>
<dbReference type="PANTHER" id="PTHR11003:SF73">
    <property type="entry name" value="FIBRONECTIN TYPE-III DOMAIN-CONTAINING PROTEIN"/>
    <property type="match status" value="1"/>
</dbReference>
<comment type="similarity">
    <text evidence="8">Belongs to the two pore domain potassium channel (TC 1.A.1.8) family.</text>
</comment>
<sequence length="483" mass="56266">LSNITRNLFFTATTLTSIGYGTNTPDSVAGRIFIIFYILIGIPLYLITLADLAKFCTEFLVRSYTELLKQKFNFFLKYRRWRTDHRRRQSIIEILDIIIAGGEDEIAEFLWTHLENAQFVELPFMLVYVLLLIYAIIASLIISKIEGWNIYDGFYFLMMSILTVGFGDLVPRNQKFALFTLILIIAGLILATTCIDVAGAYYINRLHFFGRRVDREDPLSWLKAVQQKRIDVMKREAMRKLFETVTALQHLRLGSQPDPPQDLIAYNSTAQSVMLHWKRPLHLNEAVKYWFTITYKTRTPQILDNPITMIDFINSDRYEVRNLKSFTLYEFTVVTTTRFGSSKPVRCQEYTEPCTVPQLLRLTAFSSETATFSWRAPRKNNGPESYVIQFSQEPAPPFHFWQRYKCGSSKTYTITGLMPNTRYIVCVSAEHNFGLAAMSKSLRFQTKEWYLDDTNEFAHESYRRIIPALDAETWILLPRQLSR</sequence>
<evidence type="ECO:0000313" key="11">
    <source>
        <dbReference type="Proteomes" id="UP000038040"/>
    </source>
</evidence>
<evidence type="ECO:0000256" key="1">
    <source>
        <dbReference type="ARBA" id="ARBA00004141"/>
    </source>
</evidence>
<dbReference type="Pfam" id="PF07885">
    <property type="entry name" value="Ion_trans_2"/>
    <property type="match status" value="2"/>
</dbReference>
<dbReference type="InterPro" id="IPR003280">
    <property type="entry name" value="2pore_dom_K_chnl"/>
</dbReference>
<feature type="domain" description="Fibronectin type-III" evidence="10">
    <location>
        <begin position="259"/>
        <end position="355"/>
    </location>
</feature>
<dbReference type="Gene3D" id="1.10.287.70">
    <property type="match status" value="1"/>
</dbReference>
<dbReference type="GO" id="GO:0015271">
    <property type="term" value="F:outward rectifier potassium channel activity"/>
    <property type="evidence" value="ECO:0007669"/>
    <property type="project" value="TreeGrafter"/>
</dbReference>
<evidence type="ECO:0000256" key="5">
    <source>
        <dbReference type="ARBA" id="ARBA00023065"/>
    </source>
</evidence>
<evidence type="ECO:0000259" key="10">
    <source>
        <dbReference type="PROSITE" id="PS50853"/>
    </source>
</evidence>
<protein>
    <submittedName>
        <fullName evidence="12">Fibronectin type-III domain-containing protein</fullName>
    </submittedName>
</protein>
<evidence type="ECO:0000313" key="12">
    <source>
        <dbReference type="WBParaSite" id="DME_0000777501-mRNA-1"/>
    </source>
</evidence>
<dbReference type="GO" id="GO:0022841">
    <property type="term" value="F:potassium ion leak channel activity"/>
    <property type="evidence" value="ECO:0007669"/>
    <property type="project" value="TreeGrafter"/>
</dbReference>
<name>A0A0N4UJE4_DRAME</name>
<accession>A0A0N4UJE4</accession>
<comment type="subcellular location">
    <subcellularLocation>
        <location evidence="1">Membrane</location>
        <topology evidence="1">Multi-pass membrane protein</topology>
    </subcellularLocation>
</comment>
<feature type="transmembrane region" description="Helical" evidence="9">
    <location>
        <begin position="32"/>
        <end position="53"/>
    </location>
</feature>
<feature type="transmembrane region" description="Helical" evidence="9">
    <location>
        <begin position="154"/>
        <end position="171"/>
    </location>
</feature>
<evidence type="ECO:0000256" key="9">
    <source>
        <dbReference type="SAM" id="Phobius"/>
    </source>
</evidence>
<evidence type="ECO:0000256" key="3">
    <source>
        <dbReference type="ARBA" id="ARBA00022692"/>
    </source>
</evidence>
<keyword evidence="7 8" id="KW-0407">Ion channel</keyword>
<dbReference type="InterPro" id="IPR036116">
    <property type="entry name" value="FN3_sf"/>
</dbReference>
<dbReference type="AlphaFoldDB" id="A0A0N4UJE4"/>
<dbReference type="InterPro" id="IPR013099">
    <property type="entry name" value="K_chnl_dom"/>
</dbReference>
<keyword evidence="5 8" id="KW-0406">Ion transport</keyword>
<keyword evidence="2 8" id="KW-0813">Transport</keyword>
<reference evidence="12" key="1">
    <citation type="submission" date="2017-02" db="UniProtKB">
        <authorList>
            <consortium name="WormBaseParasite"/>
        </authorList>
    </citation>
    <scope>IDENTIFICATION</scope>
</reference>
<dbReference type="GO" id="GO:0005886">
    <property type="term" value="C:plasma membrane"/>
    <property type="evidence" value="ECO:0007669"/>
    <property type="project" value="TreeGrafter"/>
</dbReference>
<keyword evidence="6 9" id="KW-0472">Membrane</keyword>
<evidence type="ECO:0000256" key="4">
    <source>
        <dbReference type="ARBA" id="ARBA00022989"/>
    </source>
</evidence>
<evidence type="ECO:0000256" key="6">
    <source>
        <dbReference type="ARBA" id="ARBA00023136"/>
    </source>
</evidence>
<dbReference type="Proteomes" id="UP000038040">
    <property type="component" value="Unplaced"/>
</dbReference>
<dbReference type="PRINTS" id="PR01333">
    <property type="entry name" value="2POREKCHANEL"/>
</dbReference>
<dbReference type="CDD" id="cd00063">
    <property type="entry name" value="FN3"/>
    <property type="match status" value="2"/>
</dbReference>
<organism evidence="11 12">
    <name type="scientific">Dracunculus medinensis</name>
    <name type="common">Guinea worm</name>
    <dbReference type="NCBI Taxonomy" id="318479"/>
    <lineage>
        <taxon>Eukaryota</taxon>
        <taxon>Metazoa</taxon>
        <taxon>Ecdysozoa</taxon>
        <taxon>Nematoda</taxon>
        <taxon>Chromadorea</taxon>
        <taxon>Rhabditida</taxon>
        <taxon>Spirurina</taxon>
        <taxon>Dracunculoidea</taxon>
        <taxon>Dracunculidae</taxon>
        <taxon>Dracunculus</taxon>
    </lineage>
</organism>
<evidence type="ECO:0000256" key="2">
    <source>
        <dbReference type="ARBA" id="ARBA00022448"/>
    </source>
</evidence>
<dbReference type="SMART" id="SM00060">
    <property type="entry name" value="FN3"/>
    <property type="match status" value="2"/>
</dbReference>
<dbReference type="PANTHER" id="PTHR11003">
    <property type="entry name" value="POTASSIUM CHANNEL, SUBFAMILY K"/>
    <property type="match status" value="1"/>
</dbReference>
<dbReference type="Pfam" id="PF00041">
    <property type="entry name" value="fn3"/>
    <property type="match status" value="2"/>
</dbReference>
<proteinExistence type="inferred from homology"/>
<dbReference type="GO" id="GO:0030322">
    <property type="term" value="P:stabilization of membrane potential"/>
    <property type="evidence" value="ECO:0007669"/>
    <property type="project" value="TreeGrafter"/>
</dbReference>
<feature type="transmembrane region" description="Helical" evidence="9">
    <location>
        <begin position="178"/>
        <end position="203"/>
    </location>
</feature>
<dbReference type="PROSITE" id="PS50853">
    <property type="entry name" value="FN3"/>
    <property type="match status" value="2"/>
</dbReference>
<feature type="transmembrane region" description="Helical" evidence="9">
    <location>
        <begin position="122"/>
        <end position="142"/>
    </location>
</feature>
<feature type="domain" description="Fibronectin type-III" evidence="10">
    <location>
        <begin position="356"/>
        <end position="449"/>
    </location>
</feature>
<evidence type="ECO:0000256" key="8">
    <source>
        <dbReference type="RuleBase" id="RU003857"/>
    </source>
</evidence>
<dbReference type="InterPro" id="IPR003961">
    <property type="entry name" value="FN3_dom"/>
</dbReference>